<evidence type="ECO:0000256" key="1">
    <source>
        <dbReference type="ARBA" id="ARBA00004196"/>
    </source>
</evidence>
<dbReference type="Proteomes" id="UP000014070">
    <property type="component" value="Chromosome"/>
</dbReference>
<accession>R9T5G3</accession>
<reference evidence="3 4" key="1">
    <citation type="journal article" date="2013" name="Genome Announc.">
        <title>Genome sequence of 'Candidatus Methanomassiliicoccus intestinalis' Issoire-Mx1, a third thermoplasmatales-related methanogenic archaeon from human feces.</title>
        <authorList>
            <person name="Borrel G."/>
            <person name="Harris H.M."/>
            <person name="Parisot N."/>
            <person name="Gaci N."/>
            <person name="Tottey W."/>
            <person name="Mihajlovski A."/>
            <person name="Deane J."/>
            <person name="Gribaldo S."/>
            <person name="Bardot O."/>
            <person name="Peyretaillade E."/>
            <person name="Peyret P."/>
            <person name="O'Toole P.W."/>
            <person name="Brugere J.F."/>
        </authorList>
    </citation>
    <scope>NUCLEOTIDE SEQUENCE [LARGE SCALE GENOMIC DNA]</scope>
    <source>
        <strain evidence="3 4">Issoire-Mx1</strain>
    </source>
</reference>
<dbReference type="Pfam" id="PF09479">
    <property type="entry name" value="Flg_new"/>
    <property type="match status" value="3"/>
</dbReference>
<dbReference type="InParanoid" id="R9T5G3"/>
<keyword evidence="4" id="KW-1185">Reference proteome</keyword>
<dbReference type="RefSeq" id="WP_020448314.1">
    <property type="nucleotide sequence ID" value="NC_021353.1"/>
</dbReference>
<evidence type="ECO:0000256" key="2">
    <source>
        <dbReference type="SAM" id="Phobius"/>
    </source>
</evidence>
<keyword evidence="2" id="KW-1133">Transmembrane helix</keyword>
<evidence type="ECO:0000313" key="4">
    <source>
        <dbReference type="Proteomes" id="UP000014070"/>
    </source>
</evidence>
<feature type="transmembrane region" description="Helical" evidence="2">
    <location>
        <begin position="1334"/>
        <end position="1356"/>
    </location>
</feature>
<protein>
    <submittedName>
        <fullName evidence="3">Uncharacterized protein</fullName>
    </submittedName>
</protein>
<organism evidence="3 4">
    <name type="scientific">Methanomassiliicoccus intestinalis (strain Issoire-Mx1)</name>
    <dbReference type="NCBI Taxonomy" id="1295009"/>
    <lineage>
        <taxon>Archaea</taxon>
        <taxon>Methanobacteriati</taxon>
        <taxon>Thermoplasmatota</taxon>
        <taxon>Thermoplasmata</taxon>
        <taxon>Methanomassiliicoccales</taxon>
        <taxon>Methanomassiliicoccaceae</taxon>
        <taxon>Methanomassiliicoccus</taxon>
    </lineage>
</organism>
<evidence type="ECO:0000313" key="3">
    <source>
        <dbReference type="EMBL" id="AGN25789.1"/>
    </source>
</evidence>
<proteinExistence type="predicted"/>
<dbReference type="InterPro" id="IPR042229">
    <property type="entry name" value="Listeria/Bacterioides_rpt_sf"/>
</dbReference>
<comment type="subcellular location">
    <subcellularLocation>
        <location evidence="1">Cell envelope</location>
    </subcellularLocation>
</comment>
<dbReference type="GeneID" id="41322835"/>
<dbReference type="KEGG" id="mer:MMINT_04040"/>
<dbReference type="InterPro" id="IPR013378">
    <property type="entry name" value="InlB-like_B-rpt"/>
</dbReference>
<name>R9T5G3_METII</name>
<keyword evidence="2" id="KW-0812">Transmembrane</keyword>
<sequence>MKTKNTLAIALALALAMILVPAASIIADDNSAGDSELYNSGVVLGVGPVDHVEWIDDAGTQTTTIRFYADGDAITVASATADPEGSVLLITFSDGTTQTLNPAEYGSQPNKFVNIFGGSKNAAVASSSVTIDSGYINAVYAGGFGESAATSADVTTTSLVMNGGYVTNAIYGGGLLYSTVGNADVTMEGGHTQFIMGGGACYISPTQSAGTADNPYPSITGKTTINMNNGTADYIMGGGQGYALINDAEINFNDGTATEVIGSGSNGTTDNSVINIKGGEVKDYVFSVNRGAVADSATINITGGTVANAYVGTSQDSYDTTGIISGSASLNITGGDVESVYLGTGINNANVNINVGDRTILAEGGSISSSDKDYTVAPGKEWNIESGKLIVPSGGSITLESSADARGVLNINDNASLILDGTLNTDALNQISGSVQVRSEGKINYDFNGTKTTFASFNDDSQIKLNGQSATMSFGPSNDFDPADPKATAVDIGLVDGSFSINADEGYTVTPDATLTVGPNATLTVPEGKTLYMYGDMTVDGTFVNNGDFQVVKSATNVPNYPGVDFGKEAGNMVVSTTGTMINRGTVEIKDGTFTNNGTVTSTTPIPGVPNVKPLVELPDGVITGDTITFNLDPSKVYDLSEIIVPDDIRNVVVNGNNATILGLRIEVPDGGANVRVECLHFENRGLLISSADVADQWTGDVTVRFNTFNNITEPVSEDMPLVAAIAIFGNTDSTICIDQNVINNVRNAVDIPAPSSNDDVLSSKFISPYIGSGIIIATNGEVTDKSLVLIYSNTISNIEGDAIFITGQFERVHINDNTITNWDSADDANGRAIEFIMAGYAADLKISYNTFNKTYVEPLNYLMGNILTVTGWDNGTPKIVFEYNKLNLENLPDNITGITDERLTDIYNTDADDNIEKYTVDFDLNGGSWSLLTTGNFVTGGAGIDQPNVSPSREGYYFAGWTLNGQAYEFGTPITSDITLVAAWVACPVPQTYTITFESNGGSAVPSQTVNYGGLVTEPSNPVKDGFVFGGWYCDAAFTSPYNFCNPVYSSFTLYAKWVAAGETCTVTFDVGGNTSQVTVVKGTPVAKPADPVKDGYTFTCWTLNGLPYNFNAPVMSDITLCANFVIGSYEQNGGETVVNVDNSEIIQAVQDADKSGANSFVLIDASGLTGTEIVSISTSALQTALDEMSSTGISKVNILLPQGTFTLDSAAISSILNDLGESVSFVIEKVDASKLSSAQSKAVGDRPIYEISIRNGDESITSFGGNKIKVALAYDLKEGEDASKICVWYVNDAGEIQTVDATYENGYVIFDTDHASFFAVGYDSAAGSSDDIIYYVLAAALVIILVAGIAVYMMRKKQTI</sequence>
<dbReference type="HOGENOM" id="CLU_256885_0_0_2"/>
<gene>
    <name evidence="3" type="ORF">MMINT_04040</name>
</gene>
<dbReference type="STRING" id="1295009.MMINT_04040"/>
<dbReference type="NCBIfam" id="TIGR02543">
    <property type="entry name" value="List_Bact_rpt"/>
    <property type="match status" value="1"/>
</dbReference>
<dbReference type="Gene3D" id="2.60.40.4270">
    <property type="entry name" value="Listeria-Bacteroides repeat domain"/>
    <property type="match status" value="3"/>
</dbReference>
<keyword evidence="2" id="KW-0472">Membrane</keyword>
<dbReference type="EMBL" id="CP005934">
    <property type="protein sequence ID" value="AGN25789.1"/>
    <property type="molecule type" value="Genomic_DNA"/>
</dbReference>